<evidence type="ECO:0000313" key="3">
    <source>
        <dbReference type="Proteomes" id="UP001156215"/>
    </source>
</evidence>
<keyword evidence="1" id="KW-0472">Membrane</keyword>
<accession>A0A9E9LTF6</accession>
<keyword evidence="1" id="KW-1133">Transmembrane helix</keyword>
<keyword evidence="3" id="KW-1185">Reference proteome</keyword>
<dbReference type="EMBL" id="CP098242">
    <property type="protein sequence ID" value="WAW09320.1"/>
    <property type="molecule type" value="Genomic_DNA"/>
</dbReference>
<feature type="transmembrane region" description="Helical" evidence="1">
    <location>
        <begin position="168"/>
        <end position="191"/>
    </location>
</feature>
<dbReference type="Proteomes" id="UP001156215">
    <property type="component" value="Chromosome"/>
</dbReference>
<dbReference type="AlphaFoldDB" id="A0A9E9LTF6"/>
<dbReference type="KEGG" id="ovb:NB640_08615"/>
<evidence type="ECO:0000256" key="1">
    <source>
        <dbReference type="SAM" id="Phobius"/>
    </source>
</evidence>
<organism evidence="2 3">
    <name type="scientific">Oxalobacter vibrioformis</name>
    <dbReference type="NCBI Taxonomy" id="933080"/>
    <lineage>
        <taxon>Bacteria</taxon>
        <taxon>Pseudomonadati</taxon>
        <taxon>Pseudomonadota</taxon>
        <taxon>Betaproteobacteria</taxon>
        <taxon>Burkholderiales</taxon>
        <taxon>Oxalobacteraceae</taxon>
        <taxon>Oxalobacter</taxon>
    </lineage>
</organism>
<name>A0A9E9LTF6_9BURK</name>
<gene>
    <name evidence="2" type="ORF">NB640_08615</name>
</gene>
<reference evidence="2" key="1">
    <citation type="journal article" date="2022" name="Front. Microbiol.">
        <title>New perspectives on an old grouping: The genomic and phenotypic variability of Oxalobacter formigenes and the implications for calcium oxalate stone prevention.</title>
        <authorList>
            <person name="Chmiel J.A."/>
            <person name="Carr C."/>
            <person name="Stuivenberg G.A."/>
            <person name="Venema R."/>
            <person name="Chanyi R.M."/>
            <person name="Al K.F."/>
            <person name="Giguere D."/>
            <person name="Say H."/>
            <person name="Akouris P.P."/>
            <person name="Dominguez Romero S.A."/>
            <person name="Kwong A."/>
            <person name="Tai V."/>
            <person name="Koval S.F."/>
            <person name="Razvi H."/>
            <person name="Bjazevic J."/>
            <person name="Burton J.P."/>
        </authorList>
    </citation>
    <scope>NUCLEOTIDE SEQUENCE</scope>
    <source>
        <strain evidence="2">WoOx3</strain>
    </source>
</reference>
<proteinExistence type="predicted"/>
<sequence length="232" mass="26034">MRILHLPGKTTALKRQMVKKCYGIASATATVIEQDIAGYKEFIKTRDTRSPYYWRIKSIMENIRTDNEGSIIYLYTEIRLSDDRMMYILDGEKEGSSTFSPPGSTDSLTESRRIAYETKAPYMGYFVTNKWGTLLSAYAPITNQETGEFIGLAGSDVSPGQYNEITDYQLLIILGSIGMMLLLRATILVASSGRIEKTIMRDGLTGAYKNPISFTHSKGRSAKRAEQKYLSP</sequence>
<keyword evidence="1" id="KW-0812">Transmembrane</keyword>
<protein>
    <submittedName>
        <fullName evidence="2">Uncharacterized protein</fullName>
    </submittedName>
</protein>
<dbReference type="RefSeq" id="WP_269308317.1">
    <property type="nucleotide sequence ID" value="NZ_CP098242.1"/>
</dbReference>
<evidence type="ECO:0000313" key="2">
    <source>
        <dbReference type="EMBL" id="WAW09320.1"/>
    </source>
</evidence>